<dbReference type="EMBL" id="WTYQ01000002">
    <property type="protein sequence ID" value="MXP26026.1"/>
    <property type="molecule type" value="Genomic_DNA"/>
</dbReference>
<protein>
    <submittedName>
        <fullName evidence="2">MarR family transcriptional regulator</fullName>
    </submittedName>
</protein>
<sequence>MHDPLPNYPGYALRRAATATMAELATRLADIGLRQVDASTLILISANPGVTGSALARSLDIRRANMVPLLKGLEDAGLIERVPIDGKSLGLNMTELGLQKLAEAQIRIETFEKELLARVPEEHRAHLVPALNALWQMDS</sequence>
<dbReference type="OrthoDB" id="8256382at2"/>
<accession>A0A845ABV3</accession>
<evidence type="ECO:0000313" key="2">
    <source>
        <dbReference type="EMBL" id="MXP26026.1"/>
    </source>
</evidence>
<dbReference type="RefSeq" id="WP_160739172.1">
    <property type="nucleotide sequence ID" value="NZ_WTYQ01000002.1"/>
</dbReference>
<dbReference type="InterPro" id="IPR036388">
    <property type="entry name" value="WH-like_DNA-bd_sf"/>
</dbReference>
<dbReference type="PROSITE" id="PS50995">
    <property type="entry name" value="HTH_MARR_2"/>
    <property type="match status" value="1"/>
</dbReference>
<name>A0A845ABV3_9SPHN</name>
<dbReference type="Proteomes" id="UP000460561">
    <property type="component" value="Unassembled WGS sequence"/>
</dbReference>
<evidence type="ECO:0000313" key="3">
    <source>
        <dbReference type="Proteomes" id="UP000460561"/>
    </source>
</evidence>
<organism evidence="2 3">
    <name type="scientific">Altericroceibacterium indicum</name>
    <dbReference type="NCBI Taxonomy" id="374177"/>
    <lineage>
        <taxon>Bacteria</taxon>
        <taxon>Pseudomonadati</taxon>
        <taxon>Pseudomonadota</taxon>
        <taxon>Alphaproteobacteria</taxon>
        <taxon>Sphingomonadales</taxon>
        <taxon>Erythrobacteraceae</taxon>
        <taxon>Altericroceibacterium</taxon>
    </lineage>
</organism>
<dbReference type="GO" id="GO:0003700">
    <property type="term" value="F:DNA-binding transcription factor activity"/>
    <property type="evidence" value="ECO:0007669"/>
    <property type="project" value="InterPro"/>
</dbReference>
<proteinExistence type="predicted"/>
<dbReference type="SMART" id="SM00347">
    <property type="entry name" value="HTH_MARR"/>
    <property type="match status" value="1"/>
</dbReference>
<dbReference type="Pfam" id="PF12802">
    <property type="entry name" value="MarR_2"/>
    <property type="match status" value="1"/>
</dbReference>
<evidence type="ECO:0000259" key="1">
    <source>
        <dbReference type="PROSITE" id="PS50995"/>
    </source>
</evidence>
<dbReference type="SUPFAM" id="SSF46785">
    <property type="entry name" value="Winged helix' DNA-binding domain"/>
    <property type="match status" value="1"/>
</dbReference>
<comment type="caution">
    <text evidence="2">The sequence shown here is derived from an EMBL/GenBank/DDBJ whole genome shotgun (WGS) entry which is preliminary data.</text>
</comment>
<dbReference type="InterPro" id="IPR036390">
    <property type="entry name" value="WH_DNA-bd_sf"/>
</dbReference>
<dbReference type="PANTHER" id="PTHR33164">
    <property type="entry name" value="TRANSCRIPTIONAL REGULATOR, MARR FAMILY"/>
    <property type="match status" value="1"/>
</dbReference>
<feature type="domain" description="HTH marR-type" evidence="1">
    <location>
        <begin position="6"/>
        <end position="136"/>
    </location>
</feature>
<dbReference type="InterPro" id="IPR000835">
    <property type="entry name" value="HTH_MarR-typ"/>
</dbReference>
<gene>
    <name evidence="2" type="ORF">GRI39_08220</name>
</gene>
<keyword evidence="3" id="KW-1185">Reference proteome</keyword>
<dbReference type="PANTHER" id="PTHR33164:SF89">
    <property type="entry name" value="MARR FAMILY REGULATORY PROTEIN"/>
    <property type="match status" value="1"/>
</dbReference>
<dbReference type="Gene3D" id="1.10.10.10">
    <property type="entry name" value="Winged helix-like DNA-binding domain superfamily/Winged helix DNA-binding domain"/>
    <property type="match status" value="1"/>
</dbReference>
<dbReference type="InterPro" id="IPR039422">
    <property type="entry name" value="MarR/SlyA-like"/>
</dbReference>
<dbReference type="GO" id="GO:0006950">
    <property type="term" value="P:response to stress"/>
    <property type="evidence" value="ECO:0007669"/>
    <property type="project" value="TreeGrafter"/>
</dbReference>
<reference evidence="2 3" key="1">
    <citation type="submission" date="2019-12" db="EMBL/GenBank/DDBJ databases">
        <title>Genomic-based taxomic classification of the family Erythrobacteraceae.</title>
        <authorList>
            <person name="Xu L."/>
        </authorList>
    </citation>
    <scope>NUCLEOTIDE SEQUENCE [LARGE SCALE GENOMIC DNA]</scope>
    <source>
        <strain evidence="2 3">DSM 18604</strain>
    </source>
</reference>
<dbReference type="AlphaFoldDB" id="A0A845ABV3"/>